<keyword evidence="1" id="KW-0694">RNA-binding</keyword>
<dbReference type="PROSITE" id="PS50889">
    <property type="entry name" value="S4"/>
    <property type="match status" value="1"/>
</dbReference>
<evidence type="ECO:0000313" key="3">
    <source>
        <dbReference type="Proteomes" id="UP000184139"/>
    </source>
</evidence>
<accession>A0A1M5U4V6</accession>
<reference evidence="2 3" key="1">
    <citation type="submission" date="2016-11" db="EMBL/GenBank/DDBJ databases">
        <authorList>
            <person name="Jaros S."/>
            <person name="Januszkiewicz K."/>
            <person name="Wedrychowicz H."/>
        </authorList>
    </citation>
    <scope>NUCLEOTIDE SEQUENCE [LARGE SCALE GENOMIC DNA]</scope>
    <source>
        <strain evidence="2 3">DSM 9705</strain>
    </source>
</reference>
<dbReference type="Pfam" id="PF13275">
    <property type="entry name" value="S4_2"/>
    <property type="match status" value="1"/>
</dbReference>
<dbReference type="CDD" id="cd00165">
    <property type="entry name" value="S4"/>
    <property type="match status" value="1"/>
</dbReference>
<organism evidence="2 3">
    <name type="scientific">Desulfofustis glycolicus DSM 9705</name>
    <dbReference type="NCBI Taxonomy" id="1121409"/>
    <lineage>
        <taxon>Bacteria</taxon>
        <taxon>Pseudomonadati</taxon>
        <taxon>Thermodesulfobacteriota</taxon>
        <taxon>Desulfobulbia</taxon>
        <taxon>Desulfobulbales</taxon>
        <taxon>Desulfocapsaceae</taxon>
        <taxon>Desulfofustis</taxon>
    </lineage>
</organism>
<dbReference type="Proteomes" id="UP000184139">
    <property type="component" value="Unassembled WGS sequence"/>
</dbReference>
<dbReference type="AlphaFoldDB" id="A0A1M5U4V6"/>
<keyword evidence="3" id="KW-1185">Reference proteome</keyword>
<evidence type="ECO:0000313" key="2">
    <source>
        <dbReference type="EMBL" id="SHH57968.1"/>
    </source>
</evidence>
<dbReference type="Gene3D" id="3.10.290.10">
    <property type="entry name" value="RNA-binding S4 domain"/>
    <property type="match status" value="1"/>
</dbReference>
<gene>
    <name evidence="2" type="ORF">SAMN02745124_01004</name>
</gene>
<dbReference type="GO" id="GO:0003723">
    <property type="term" value="F:RNA binding"/>
    <property type="evidence" value="ECO:0007669"/>
    <property type="project" value="UniProtKB-KW"/>
</dbReference>
<evidence type="ECO:0000256" key="1">
    <source>
        <dbReference type="PROSITE-ProRule" id="PRU00182"/>
    </source>
</evidence>
<proteinExistence type="predicted"/>
<sequence>MEPICKHLRPPHFPTDDQMKEHVVEIGGYPIRLGQFLKHASVVSDGAAAKELIRTHRIEVNGVIETRRGRQLQPGDRVCFDTTCYICR</sequence>
<dbReference type="STRING" id="1121409.SAMN02745124_01004"/>
<dbReference type="EMBL" id="FQXS01000004">
    <property type="protein sequence ID" value="SHH57968.1"/>
    <property type="molecule type" value="Genomic_DNA"/>
</dbReference>
<dbReference type="SUPFAM" id="SSF55174">
    <property type="entry name" value="Alpha-L RNA-binding motif"/>
    <property type="match status" value="1"/>
</dbReference>
<protein>
    <submittedName>
        <fullName evidence="2">Ribosome-associated protein YbcJ, S4-like RNA binding protein</fullName>
    </submittedName>
</protein>
<name>A0A1M5U4V6_9BACT</name>
<dbReference type="InterPro" id="IPR036986">
    <property type="entry name" value="S4_RNA-bd_sf"/>
</dbReference>